<evidence type="ECO:0000256" key="1">
    <source>
        <dbReference type="ARBA" id="ARBA00003632"/>
    </source>
</evidence>
<dbReference type="Pfam" id="PF08648">
    <property type="entry name" value="SNRNP27"/>
    <property type="match status" value="1"/>
</dbReference>
<evidence type="ECO:0000256" key="2">
    <source>
        <dbReference type="ARBA" id="ARBA00004123"/>
    </source>
</evidence>
<comment type="subunit">
    <text evidence="4">Part of a tri-snRNP complex.</text>
</comment>
<evidence type="ECO:0000256" key="8">
    <source>
        <dbReference type="ARBA" id="ARBA00023242"/>
    </source>
</evidence>
<evidence type="ECO:0000256" key="10">
    <source>
        <dbReference type="SAM" id="MobiDB-lite"/>
    </source>
</evidence>
<dbReference type="GO" id="GO:0008380">
    <property type="term" value="P:RNA splicing"/>
    <property type="evidence" value="ECO:0007669"/>
    <property type="project" value="UniProtKB-KW"/>
</dbReference>
<evidence type="ECO:0000256" key="5">
    <source>
        <dbReference type="ARBA" id="ARBA00014357"/>
    </source>
</evidence>
<accession>C3YJ00</accession>
<dbReference type="GO" id="GO:0005634">
    <property type="term" value="C:nucleus"/>
    <property type="evidence" value="ECO:0007669"/>
    <property type="project" value="UniProtKB-SubCell"/>
</dbReference>
<gene>
    <name evidence="12" type="ORF">BRAFLDRAFT_128676</name>
</gene>
<evidence type="ECO:0000256" key="9">
    <source>
        <dbReference type="ARBA" id="ARBA00031864"/>
    </source>
</evidence>
<evidence type="ECO:0000259" key="11">
    <source>
        <dbReference type="Pfam" id="PF08648"/>
    </source>
</evidence>
<proteinExistence type="inferred from homology"/>
<dbReference type="STRING" id="7739.C3YJ00"/>
<feature type="region of interest" description="Disordered" evidence="10">
    <location>
        <begin position="221"/>
        <end position="240"/>
    </location>
</feature>
<reference evidence="12" key="1">
    <citation type="journal article" date="2008" name="Nature">
        <title>The amphioxus genome and the evolution of the chordate karyotype.</title>
        <authorList>
            <consortium name="US DOE Joint Genome Institute (JGI-PGF)"/>
            <person name="Putnam N.H."/>
            <person name="Butts T."/>
            <person name="Ferrier D.E.K."/>
            <person name="Furlong R.F."/>
            <person name="Hellsten U."/>
            <person name="Kawashima T."/>
            <person name="Robinson-Rechavi M."/>
            <person name="Shoguchi E."/>
            <person name="Terry A."/>
            <person name="Yu J.-K."/>
            <person name="Benito-Gutierrez E.L."/>
            <person name="Dubchak I."/>
            <person name="Garcia-Fernandez J."/>
            <person name="Gibson-Brown J.J."/>
            <person name="Grigoriev I.V."/>
            <person name="Horton A.C."/>
            <person name="de Jong P.J."/>
            <person name="Jurka J."/>
            <person name="Kapitonov V.V."/>
            <person name="Kohara Y."/>
            <person name="Kuroki Y."/>
            <person name="Lindquist E."/>
            <person name="Lucas S."/>
            <person name="Osoegawa K."/>
            <person name="Pennacchio L.A."/>
            <person name="Salamov A.A."/>
            <person name="Satou Y."/>
            <person name="Sauka-Spengler T."/>
            <person name="Schmutz J."/>
            <person name="Shin-I T."/>
            <person name="Toyoda A."/>
            <person name="Bronner-Fraser M."/>
            <person name="Fujiyama A."/>
            <person name="Holland L.Z."/>
            <person name="Holland P.W.H."/>
            <person name="Satoh N."/>
            <person name="Rokhsar D.S."/>
        </authorList>
    </citation>
    <scope>NUCLEOTIDE SEQUENCE [LARGE SCALE GENOMIC DNA]</scope>
    <source>
        <strain evidence="12">S238N-H82</strain>
        <tissue evidence="12">Testes</tissue>
    </source>
</reference>
<evidence type="ECO:0000256" key="7">
    <source>
        <dbReference type="ARBA" id="ARBA00023187"/>
    </source>
</evidence>
<keyword evidence="6" id="KW-0507">mRNA processing</keyword>
<dbReference type="PANTHER" id="PTHR31077">
    <property type="entry name" value="U4/U6.U5 SMALL NUCLEAR RIBONUCLEOPROTEIN 27 KDA PROTEIN"/>
    <property type="match status" value="1"/>
</dbReference>
<evidence type="ECO:0000256" key="3">
    <source>
        <dbReference type="ARBA" id="ARBA00008218"/>
    </source>
</evidence>
<feature type="region of interest" description="Disordered" evidence="10">
    <location>
        <begin position="34"/>
        <end position="103"/>
    </location>
</feature>
<dbReference type="PANTHER" id="PTHR31077:SF1">
    <property type="entry name" value="U4_U6.U5 SMALL NUCLEAR RIBONUCLEOPROTEIN 27 KDA PROTEIN"/>
    <property type="match status" value="1"/>
</dbReference>
<comment type="similarity">
    <text evidence="3">Belongs to the SNUT3 family.</text>
</comment>
<comment type="function">
    <text evidence="1">May play a role in mRNA splicing.</text>
</comment>
<organism>
    <name type="scientific">Branchiostoma floridae</name>
    <name type="common">Florida lancelet</name>
    <name type="synonym">Amphioxus</name>
    <dbReference type="NCBI Taxonomy" id="7739"/>
    <lineage>
        <taxon>Eukaryota</taxon>
        <taxon>Metazoa</taxon>
        <taxon>Chordata</taxon>
        <taxon>Cephalochordata</taxon>
        <taxon>Leptocardii</taxon>
        <taxon>Amphioxiformes</taxon>
        <taxon>Branchiostomatidae</taxon>
        <taxon>Branchiostoma</taxon>
    </lineage>
</organism>
<evidence type="ECO:0000313" key="12">
    <source>
        <dbReference type="EMBL" id="EEN59662.1"/>
    </source>
</evidence>
<keyword evidence="7" id="KW-0508">mRNA splicing</keyword>
<evidence type="ECO:0000256" key="4">
    <source>
        <dbReference type="ARBA" id="ARBA00011825"/>
    </source>
</evidence>
<evidence type="ECO:0000256" key="6">
    <source>
        <dbReference type="ARBA" id="ARBA00022664"/>
    </source>
</evidence>
<feature type="compositionally biased region" description="Basic and acidic residues" evidence="10">
    <location>
        <begin position="50"/>
        <end position="62"/>
    </location>
</feature>
<feature type="compositionally biased region" description="Polar residues" evidence="10">
    <location>
        <begin position="221"/>
        <end position="235"/>
    </location>
</feature>
<dbReference type="InParanoid" id="C3YJ00"/>
<sequence length="281" mass="30674">MRASSLYANEQDVWCGASRFEGGWAKRVEEERLNKTGGALAPGRGIAGGRDQRPGRGRDDGVQRGADVPDLDHDPQSDDADQGPGLHGGDQGQGHPTDGEVQASKLEGKTEDEIEMMKMMGFCDFDSTKGKQKKDTQTKAGAANILQKRRYRTVADGTGDTEAISQFITNQTKLHERGTQVARPARRRCSVAGVRAVEMSEEFSAVRLCRANSLRDITAKRTSAYPSPGRKSSGNHADPCITGRRPAIGIHHSALILFSEYTGCKHPLQQGPYRRLLARWS</sequence>
<dbReference type="AlphaFoldDB" id="C3YJ00"/>
<name>C3YJ00_BRAFL</name>
<keyword evidence="8" id="KW-0539">Nucleus</keyword>
<protein>
    <recommendedName>
        <fullName evidence="5">U4/U6.U5 small nuclear ribonucleoprotein 27 kDa protein</fullName>
    </recommendedName>
    <alternativeName>
        <fullName evidence="9">U4/U6.U5 tri-snRNP-associated protein 3</fullName>
    </alternativeName>
</protein>
<dbReference type="InterPro" id="IPR013957">
    <property type="entry name" value="SNRNP27"/>
</dbReference>
<dbReference type="EMBL" id="GG666517">
    <property type="protein sequence ID" value="EEN59662.1"/>
    <property type="molecule type" value="Genomic_DNA"/>
</dbReference>
<feature type="domain" description="U4/U6.U5 small nuclear ribonucleoprotein 27kDa protein" evidence="11">
    <location>
        <begin position="111"/>
        <end position="152"/>
    </location>
</feature>
<dbReference type="GO" id="GO:0006397">
    <property type="term" value="P:mRNA processing"/>
    <property type="evidence" value="ECO:0007669"/>
    <property type="project" value="UniProtKB-KW"/>
</dbReference>
<comment type="subcellular location">
    <subcellularLocation>
        <location evidence="2">Nucleus</location>
    </subcellularLocation>
</comment>